<dbReference type="GO" id="GO:0005829">
    <property type="term" value="C:cytosol"/>
    <property type="evidence" value="ECO:0007669"/>
    <property type="project" value="TreeGrafter"/>
</dbReference>
<dbReference type="GO" id="GO:0004843">
    <property type="term" value="F:cysteine-type deubiquitinase activity"/>
    <property type="evidence" value="ECO:0007669"/>
    <property type="project" value="InterPro"/>
</dbReference>
<feature type="region of interest" description="Disordered" evidence="1">
    <location>
        <begin position="475"/>
        <end position="496"/>
    </location>
</feature>
<dbReference type="SUPFAM" id="SSF54001">
    <property type="entry name" value="Cysteine proteinases"/>
    <property type="match status" value="1"/>
</dbReference>
<dbReference type="Proteomes" id="UP000324091">
    <property type="component" value="Chromosome 12"/>
</dbReference>
<keyword evidence="5" id="KW-1185">Reference proteome</keyword>
<feature type="chain" id="PRO_5023123940" evidence="2">
    <location>
        <begin position="22"/>
        <end position="496"/>
    </location>
</feature>
<comment type="caution">
    <text evidence="4">The sequence shown here is derived from an EMBL/GenBank/DDBJ whole genome shotgun (WGS) entry which is preliminary data.</text>
</comment>
<gene>
    <name evidence="4" type="ORF">D4764_12G0012070</name>
</gene>
<evidence type="ECO:0000259" key="3">
    <source>
        <dbReference type="PROSITE" id="PS50235"/>
    </source>
</evidence>
<dbReference type="GO" id="GO:0000082">
    <property type="term" value="P:G1/S transition of mitotic cell cycle"/>
    <property type="evidence" value="ECO:0007669"/>
    <property type="project" value="TreeGrafter"/>
</dbReference>
<feature type="compositionally biased region" description="Acidic residues" evidence="1">
    <location>
        <begin position="487"/>
        <end position="496"/>
    </location>
</feature>
<dbReference type="CDD" id="cd02257">
    <property type="entry name" value="Peptidase_C19"/>
    <property type="match status" value="1"/>
</dbReference>
<dbReference type="InterPro" id="IPR028889">
    <property type="entry name" value="USP"/>
</dbReference>
<reference evidence="4 5" key="1">
    <citation type="submission" date="2019-04" db="EMBL/GenBank/DDBJ databases">
        <title>Chromosome genome assembly for Takifugu flavidus.</title>
        <authorList>
            <person name="Xiao S."/>
        </authorList>
    </citation>
    <scope>NUCLEOTIDE SEQUENCE [LARGE SCALE GENOMIC DNA]</scope>
    <source>
        <strain evidence="4">HTHZ2018</strain>
        <tissue evidence="4">Muscle</tissue>
    </source>
</reference>
<dbReference type="GO" id="GO:0016579">
    <property type="term" value="P:protein deubiquitination"/>
    <property type="evidence" value="ECO:0007669"/>
    <property type="project" value="InterPro"/>
</dbReference>
<feature type="domain" description="USP" evidence="3">
    <location>
        <begin position="173"/>
        <end position="496"/>
    </location>
</feature>
<evidence type="ECO:0000313" key="4">
    <source>
        <dbReference type="EMBL" id="TWW77817.1"/>
    </source>
</evidence>
<keyword evidence="2" id="KW-0732">Signal</keyword>
<accession>A0A5C6PHE8</accession>
<dbReference type="InterPro" id="IPR001394">
    <property type="entry name" value="Peptidase_C19_UCH"/>
</dbReference>
<dbReference type="Gene3D" id="2.170.130.30">
    <property type="match status" value="1"/>
</dbReference>
<dbReference type="PANTHER" id="PTHR24006">
    <property type="entry name" value="UBIQUITIN CARBOXYL-TERMINAL HYDROLASE"/>
    <property type="match status" value="1"/>
</dbReference>
<keyword evidence="4" id="KW-0378">Hydrolase</keyword>
<dbReference type="PROSITE" id="PS50235">
    <property type="entry name" value="USP_3"/>
    <property type="match status" value="1"/>
</dbReference>
<dbReference type="InterPro" id="IPR050164">
    <property type="entry name" value="Peptidase_C19"/>
</dbReference>
<dbReference type="InterPro" id="IPR038765">
    <property type="entry name" value="Papain-like_cys_pep_sf"/>
</dbReference>
<name>A0A5C6PHE8_9TELE</name>
<dbReference type="Pfam" id="PF00443">
    <property type="entry name" value="UCH"/>
    <property type="match status" value="1"/>
</dbReference>
<proteinExistence type="predicted"/>
<dbReference type="EMBL" id="RHFK02000004">
    <property type="protein sequence ID" value="TWW77817.1"/>
    <property type="molecule type" value="Genomic_DNA"/>
</dbReference>
<organism evidence="4 5">
    <name type="scientific">Takifugu flavidus</name>
    <name type="common">sansaifugu</name>
    <dbReference type="NCBI Taxonomy" id="433684"/>
    <lineage>
        <taxon>Eukaryota</taxon>
        <taxon>Metazoa</taxon>
        <taxon>Chordata</taxon>
        <taxon>Craniata</taxon>
        <taxon>Vertebrata</taxon>
        <taxon>Euteleostomi</taxon>
        <taxon>Actinopterygii</taxon>
        <taxon>Neopterygii</taxon>
        <taxon>Teleostei</taxon>
        <taxon>Neoteleostei</taxon>
        <taxon>Acanthomorphata</taxon>
        <taxon>Eupercaria</taxon>
        <taxon>Tetraodontiformes</taxon>
        <taxon>Tetradontoidea</taxon>
        <taxon>Tetraodontidae</taxon>
        <taxon>Takifugu</taxon>
    </lineage>
</organism>
<sequence>MMMKLLLLSVALLLVLPAARPESQSSYNVSVPFAVVVQGNLNNTPLLNYSTGTVYRGILLGGLNRLMNSSAGFTFTYTEDPNYGPYLESVNGLAGSDKDRTYWELLVRTPDGQLNRSDVALKPRACPAVDRTWRKGEGDNKRFWETLLYTPEGKEVRPINLSYQLCPDDNVYLRLPNIGQTCYMNSSLQSLLILTDFMNDISSLEKDWRHVPGAKMLKELLKLRKSHTSTDQKAKVKLLLSFKLAVSMNAPAFMGNLQHDAHEFLTTVLDQISMAMRAASEQSLQSIVCPVKKHMDFCVNSVRKCKSCNIKSVRKLQYTNLSLDVIPGATVEEMMQRYFTEEEVLFKCEWCEGCRSVLSSSLESLPRVFILQLKRFCFFTNSKISDPVKLQRDIIVRSAQMAIQEMKAETLNACWKKLCPEAVQNPNGDSVNEIRRSAVGTAVNLAKQLGGDGFNDITPDDINALIDAHTHPLTDEDLAEMTKPPSEDEGQGEEEG</sequence>
<feature type="signal peptide" evidence="2">
    <location>
        <begin position="1"/>
        <end position="21"/>
    </location>
</feature>
<evidence type="ECO:0000313" key="5">
    <source>
        <dbReference type="Proteomes" id="UP000324091"/>
    </source>
</evidence>
<evidence type="ECO:0000256" key="1">
    <source>
        <dbReference type="SAM" id="MobiDB-lite"/>
    </source>
</evidence>
<protein>
    <submittedName>
        <fullName evidence="4">Ubiquitin carboxyl-terminal hydrolase 29</fullName>
    </submittedName>
</protein>
<dbReference type="Gene3D" id="3.90.70.10">
    <property type="entry name" value="Cysteine proteinases"/>
    <property type="match status" value="1"/>
</dbReference>
<evidence type="ECO:0000256" key="2">
    <source>
        <dbReference type="SAM" id="SignalP"/>
    </source>
</evidence>
<dbReference type="AlphaFoldDB" id="A0A5C6PHE8"/>
<dbReference type="GO" id="GO:0005634">
    <property type="term" value="C:nucleus"/>
    <property type="evidence" value="ECO:0007669"/>
    <property type="project" value="TreeGrafter"/>
</dbReference>
<dbReference type="PANTHER" id="PTHR24006:SF915">
    <property type="entry name" value="UBIQUITIN CARBOXYL-TERMINAL HYDROLASE-RELATED"/>
    <property type="match status" value="1"/>
</dbReference>